<dbReference type="EMBL" id="JAEUBG010003325">
    <property type="protein sequence ID" value="KAH3682944.1"/>
    <property type="molecule type" value="Genomic_DNA"/>
</dbReference>
<evidence type="ECO:0000256" key="2">
    <source>
        <dbReference type="ARBA" id="ARBA00022679"/>
    </source>
</evidence>
<sequence length="236" mass="27572">KLAYQEKGFKSTEHALVIGSDSELIYRGRSSIPGELGFVQNMIDESYKLRDSIVWFSSIVSKKSNIKRLVDYLSQDGTPVPHKTNNFHVRKFVSGGENTEHWLLFWSYWGYRVEYPNEHFKGITPTSVHVKINLSHLGKVLEPLKEFLEVEETHEDDTASVHAIKITGYDPCWKRSFQRSLKQRHKKDLQLNQRVDRNKFVFVVKEDSICWKFGFNPSEFQSFQGYILQKLKLLKG</sequence>
<proteinExistence type="predicted"/>
<accession>A0A9P8Q4X9</accession>
<dbReference type="OrthoDB" id="514248at2759"/>
<dbReference type="GO" id="GO:0008168">
    <property type="term" value="F:methyltransferase activity"/>
    <property type="evidence" value="ECO:0007669"/>
    <property type="project" value="UniProtKB-KW"/>
</dbReference>
<organism evidence="3 4">
    <name type="scientific">Wickerhamomyces pijperi</name>
    <name type="common">Yeast</name>
    <name type="synonym">Pichia pijperi</name>
    <dbReference type="NCBI Taxonomy" id="599730"/>
    <lineage>
        <taxon>Eukaryota</taxon>
        <taxon>Fungi</taxon>
        <taxon>Dikarya</taxon>
        <taxon>Ascomycota</taxon>
        <taxon>Saccharomycotina</taxon>
        <taxon>Saccharomycetes</taxon>
        <taxon>Phaffomycetales</taxon>
        <taxon>Wickerhamomycetaceae</taxon>
        <taxon>Wickerhamomyces</taxon>
    </lineage>
</organism>
<comment type="caution">
    <text evidence="3">The sequence shown here is derived from an EMBL/GenBank/DDBJ whole genome shotgun (WGS) entry which is preliminary data.</text>
</comment>
<evidence type="ECO:0000256" key="1">
    <source>
        <dbReference type="ARBA" id="ARBA00022603"/>
    </source>
</evidence>
<dbReference type="PANTHER" id="PTHR13393:SF0">
    <property type="entry name" value="RNA N6-ADENOSINE-METHYLTRANSFERASE METTL16"/>
    <property type="match status" value="1"/>
</dbReference>
<dbReference type="Gene3D" id="3.40.50.150">
    <property type="entry name" value="Vaccinia Virus protein VP39"/>
    <property type="match status" value="1"/>
</dbReference>
<gene>
    <name evidence="3" type="ORF">WICPIJ_006086</name>
</gene>
<dbReference type="Proteomes" id="UP000774326">
    <property type="component" value="Unassembled WGS sequence"/>
</dbReference>
<evidence type="ECO:0000313" key="3">
    <source>
        <dbReference type="EMBL" id="KAH3682944.1"/>
    </source>
</evidence>
<protein>
    <submittedName>
        <fullName evidence="3">Uncharacterized protein</fullName>
    </submittedName>
</protein>
<keyword evidence="1" id="KW-0489">Methyltransferase</keyword>
<reference evidence="3" key="1">
    <citation type="journal article" date="2021" name="Open Biol.">
        <title>Shared evolutionary footprints suggest mitochondrial oxidative damage underlies multiple complex I losses in fungi.</title>
        <authorList>
            <person name="Schikora-Tamarit M.A."/>
            <person name="Marcet-Houben M."/>
            <person name="Nosek J."/>
            <person name="Gabaldon T."/>
        </authorList>
    </citation>
    <scope>NUCLEOTIDE SEQUENCE</scope>
    <source>
        <strain evidence="3">CBS2887</strain>
    </source>
</reference>
<dbReference type="PANTHER" id="PTHR13393">
    <property type="entry name" value="SAM-DEPENDENT METHYLTRANSFERASE"/>
    <property type="match status" value="1"/>
</dbReference>
<keyword evidence="2" id="KW-0808">Transferase</keyword>
<keyword evidence="4" id="KW-1185">Reference proteome</keyword>
<evidence type="ECO:0000313" key="4">
    <source>
        <dbReference type="Proteomes" id="UP000774326"/>
    </source>
</evidence>
<feature type="non-terminal residue" evidence="3">
    <location>
        <position position="1"/>
    </location>
</feature>
<dbReference type="InterPro" id="IPR010286">
    <property type="entry name" value="METTL16/RlmF"/>
</dbReference>
<name>A0A9P8Q4X9_WICPI</name>
<dbReference type="GO" id="GO:0070475">
    <property type="term" value="P:rRNA base methylation"/>
    <property type="evidence" value="ECO:0007669"/>
    <property type="project" value="TreeGrafter"/>
</dbReference>
<dbReference type="Pfam" id="PF05971">
    <property type="entry name" value="Methyltransf_10"/>
    <property type="match status" value="1"/>
</dbReference>
<dbReference type="InterPro" id="IPR029063">
    <property type="entry name" value="SAM-dependent_MTases_sf"/>
</dbReference>
<dbReference type="GO" id="GO:0005634">
    <property type="term" value="C:nucleus"/>
    <property type="evidence" value="ECO:0007669"/>
    <property type="project" value="TreeGrafter"/>
</dbReference>
<reference evidence="3" key="2">
    <citation type="submission" date="2021-01" db="EMBL/GenBank/DDBJ databases">
        <authorList>
            <person name="Schikora-Tamarit M.A."/>
        </authorList>
    </citation>
    <scope>NUCLEOTIDE SEQUENCE</scope>
    <source>
        <strain evidence="3">CBS2887</strain>
    </source>
</reference>
<dbReference type="AlphaFoldDB" id="A0A9P8Q4X9"/>